<dbReference type="InterPro" id="IPR025847">
    <property type="entry name" value="MEDS_domain"/>
</dbReference>
<evidence type="ECO:0000313" key="5">
    <source>
        <dbReference type="EMBL" id="QPI39429.1"/>
    </source>
</evidence>
<proteinExistence type="predicted"/>
<keyword evidence="1" id="KW-0723">Serine/threonine-protein kinase</keyword>
<evidence type="ECO:0000313" key="6">
    <source>
        <dbReference type="Proteomes" id="UP000465306"/>
    </source>
</evidence>
<evidence type="ECO:0000313" key="7">
    <source>
        <dbReference type="Proteomes" id="UP000663583"/>
    </source>
</evidence>
<dbReference type="EMBL" id="BLKU01000003">
    <property type="protein sequence ID" value="GFG64016.1"/>
    <property type="molecule type" value="Genomic_DNA"/>
</dbReference>
<dbReference type="NCBIfam" id="NF041045">
    <property type="entry name" value="RsbA_anti_sig"/>
    <property type="match status" value="1"/>
</dbReference>
<evidence type="ECO:0000313" key="4">
    <source>
        <dbReference type="EMBL" id="GFG64016.1"/>
    </source>
</evidence>
<dbReference type="Pfam" id="PF13581">
    <property type="entry name" value="HATPase_c_2"/>
    <property type="match status" value="1"/>
</dbReference>
<name>A0AAX1JD02_9MYCO</name>
<accession>A0AAX1JD02</accession>
<dbReference type="InterPro" id="IPR036890">
    <property type="entry name" value="HATPase_C_sf"/>
</dbReference>
<dbReference type="EMBL" id="CP065047">
    <property type="protein sequence ID" value="QPI39429.1"/>
    <property type="molecule type" value="Genomic_DNA"/>
</dbReference>
<evidence type="ECO:0000256" key="1">
    <source>
        <dbReference type="ARBA" id="ARBA00022527"/>
    </source>
</evidence>
<sequence>MTTTETKRRGFVHSALFYHSEQEYLDFVVRFVADGFAVDEPVMVAIPGDKLTWLRAALLDARAGSDAELNLVDITEAARNPGRFLALKRDFVDKYPGQRVRIVSQLVWPGRTRDECVACIEHEALVNGALRHEDVMGLCLYDAQRLDEEVLNGARSTHPLLWKSGSAYRSSDYAPEDALARCNQPLPQNPGAVTYMVRSGADLRPARSFAVDYAGWVGLSDDGIEDLQLIATELATNSLQYTGGACQLAFWQDDGHVVCEARDGGRFDNPLIGHHPPEPHAAASRGLFLVNAMADLVRMHTTPSGTTIQAYLPLHPLPGATG</sequence>
<dbReference type="InterPro" id="IPR050267">
    <property type="entry name" value="Anti-sigma-factor_SerPK"/>
</dbReference>
<organism evidence="5 7">
    <name type="scientific">Mycobacterium kubicae</name>
    <dbReference type="NCBI Taxonomy" id="120959"/>
    <lineage>
        <taxon>Bacteria</taxon>
        <taxon>Bacillati</taxon>
        <taxon>Actinomycetota</taxon>
        <taxon>Actinomycetes</taxon>
        <taxon>Mycobacteriales</taxon>
        <taxon>Mycobacteriaceae</taxon>
        <taxon>Mycobacterium</taxon>
        <taxon>Mycobacterium simiae complex</taxon>
    </lineage>
</organism>
<dbReference type="PANTHER" id="PTHR35526:SF3">
    <property type="entry name" value="ANTI-SIGMA-F FACTOR RSBW"/>
    <property type="match status" value="1"/>
</dbReference>
<evidence type="ECO:0000259" key="2">
    <source>
        <dbReference type="Pfam" id="PF13581"/>
    </source>
</evidence>
<dbReference type="PANTHER" id="PTHR35526">
    <property type="entry name" value="ANTI-SIGMA-F FACTOR RSBW-RELATED"/>
    <property type="match status" value="1"/>
</dbReference>
<evidence type="ECO:0000259" key="3">
    <source>
        <dbReference type="Pfam" id="PF14417"/>
    </source>
</evidence>
<dbReference type="InterPro" id="IPR047718">
    <property type="entry name" value="RsbA-like_anti_sig"/>
</dbReference>
<protein>
    <submittedName>
        <fullName evidence="4">Anti-sigma regulatory factor</fullName>
    </submittedName>
    <submittedName>
        <fullName evidence="5">Sensor histidine kinase</fullName>
    </submittedName>
</protein>
<dbReference type="Pfam" id="PF14417">
    <property type="entry name" value="MEDS"/>
    <property type="match status" value="1"/>
</dbReference>
<reference evidence="5" key="3">
    <citation type="submission" date="2020-11" db="EMBL/GenBank/DDBJ databases">
        <title>Intraspecies plasmid and genomic variation of Mycobacterium kubicae revealed by the complete genome sequences of two clinical isolates.</title>
        <authorList>
            <person name="Hendrix J.R."/>
            <person name="Epperson L.E."/>
            <person name="Honda J.R."/>
            <person name="Strong M."/>
        </authorList>
    </citation>
    <scope>NUCLEOTIDE SEQUENCE</scope>
    <source>
        <strain evidence="5">JCM 13573</strain>
    </source>
</reference>
<reference evidence="4 6" key="1">
    <citation type="journal article" date="2019" name="Emerg. Microbes Infect.">
        <title>Comprehensive subspecies identification of 175 nontuberculous mycobacteria species based on 7547 genomic profiles.</title>
        <authorList>
            <person name="Matsumoto Y."/>
            <person name="Kinjo T."/>
            <person name="Motooka D."/>
            <person name="Nabeya D."/>
            <person name="Jung N."/>
            <person name="Uechi K."/>
            <person name="Horii T."/>
            <person name="Iida T."/>
            <person name="Fujita J."/>
            <person name="Nakamura S."/>
        </authorList>
    </citation>
    <scope>NUCLEOTIDE SEQUENCE [LARGE SCALE GENOMIC DNA]</scope>
    <source>
        <strain evidence="4 6">JCM 13573</strain>
    </source>
</reference>
<dbReference type="CDD" id="cd16936">
    <property type="entry name" value="HATPase_RsbW-like"/>
    <property type="match status" value="1"/>
</dbReference>
<keyword evidence="6" id="KW-1185">Reference proteome</keyword>
<dbReference type="Proteomes" id="UP000663583">
    <property type="component" value="Chromosome"/>
</dbReference>
<keyword evidence="5" id="KW-0418">Kinase</keyword>
<dbReference type="RefSeq" id="WP_085073469.1">
    <property type="nucleotide sequence ID" value="NZ_BLKU01000003.1"/>
</dbReference>
<feature type="domain" description="Histidine kinase/HSP90-like ATPase" evidence="2">
    <location>
        <begin position="201"/>
        <end position="310"/>
    </location>
</feature>
<dbReference type="GO" id="GO:0004674">
    <property type="term" value="F:protein serine/threonine kinase activity"/>
    <property type="evidence" value="ECO:0007669"/>
    <property type="project" value="UniProtKB-KW"/>
</dbReference>
<gene>
    <name evidence="5" type="ORF">I2456_08210</name>
    <name evidence="4" type="ORF">MKUB_15060</name>
</gene>
<reference evidence="4" key="2">
    <citation type="submission" date="2020-02" db="EMBL/GenBank/DDBJ databases">
        <authorList>
            <person name="Matsumoto Y."/>
            <person name="Kinjo T."/>
            <person name="Motooka D."/>
            <person name="Nabeya D."/>
            <person name="Jung N."/>
            <person name="Uechi K."/>
            <person name="Horii T."/>
            <person name="Iida T."/>
            <person name="Fujita J."/>
            <person name="Nakamura S."/>
        </authorList>
    </citation>
    <scope>NUCLEOTIDE SEQUENCE</scope>
    <source>
        <strain evidence="4">JCM 13573</strain>
    </source>
</reference>
<keyword evidence="5" id="KW-0808">Transferase</keyword>
<dbReference type="KEGG" id="mku:I2456_08210"/>
<dbReference type="AlphaFoldDB" id="A0AAX1JD02"/>
<feature type="domain" description="MEDS" evidence="3">
    <location>
        <begin position="13"/>
        <end position="159"/>
    </location>
</feature>
<dbReference type="SUPFAM" id="SSF55874">
    <property type="entry name" value="ATPase domain of HSP90 chaperone/DNA topoisomerase II/histidine kinase"/>
    <property type="match status" value="1"/>
</dbReference>
<dbReference type="Gene3D" id="3.30.565.10">
    <property type="entry name" value="Histidine kinase-like ATPase, C-terminal domain"/>
    <property type="match status" value="1"/>
</dbReference>
<dbReference type="Proteomes" id="UP000465306">
    <property type="component" value="Unassembled WGS sequence"/>
</dbReference>
<dbReference type="InterPro" id="IPR003594">
    <property type="entry name" value="HATPase_dom"/>
</dbReference>